<dbReference type="GO" id="GO:0006527">
    <property type="term" value="P:L-arginine catabolic process"/>
    <property type="evidence" value="ECO:0007669"/>
    <property type="project" value="InterPro"/>
</dbReference>
<keyword evidence="5" id="KW-0210">Decarboxylase</keyword>
<dbReference type="SFLD" id="SFLDG01170">
    <property type="entry name" value="Pyruvoyl-dependent_arginine_de"/>
    <property type="match status" value="1"/>
</dbReference>
<dbReference type="Pfam" id="PF01862">
    <property type="entry name" value="PvlArgDC"/>
    <property type="match status" value="1"/>
</dbReference>
<gene>
    <name evidence="9" type="ordered locus">Bcav_0858</name>
</gene>
<name>C5BZE7_BEUC1</name>
<dbReference type="SFLD" id="SFLDS00055">
    <property type="entry name" value="Pyruvoyl-Dependent_Histidine/A"/>
    <property type="match status" value="1"/>
</dbReference>
<evidence type="ECO:0000256" key="3">
    <source>
        <dbReference type="ARBA" id="ARBA00012426"/>
    </source>
</evidence>
<evidence type="ECO:0000256" key="5">
    <source>
        <dbReference type="ARBA" id="ARBA00022793"/>
    </source>
</evidence>
<organism evidence="9 10">
    <name type="scientific">Beutenbergia cavernae (strain ATCC BAA-8 / DSM 12333 / CCUG 43141 / JCM 11478 / NBRC 16432 / NCIMB 13614 / HKI 0122)</name>
    <dbReference type="NCBI Taxonomy" id="471853"/>
    <lineage>
        <taxon>Bacteria</taxon>
        <taxon>Bacillati</taxon>
        <taxon>Actinomycetota</taxon>
        <taxon>Actinomycetes</taxon>
        <taxon>Micrococcales</taxon>
        <taxon>Beutenbergiaceae</taxon>
        <taxon>Beutenbergia</taxon>
    </lineage>
</organism>
<protein>
    <recommendedName>
        <fullName evidence="4">Pyruvoyl-dependent arginine decarboxylase AaxB</fullName>
        <ecNumber evidence="3">4.1.1.19</ecNumber>
    </recommendedName>
</protein>
<dbReference type="Gene3D" id="3.50.20.10">
    <property type="entry name" value="Pyruvoyl-Dependent Histidine Decarboxylase, subunit B"/>
    <property type="match status" value="1"/>
</dbReference>
<dbReference type="InterPro" id="IPR016105">
    <property type="entry name" value="Pyr-dep_his/arg-deCO2ase_sand"/>
</dbReference>
<comment type="cofactor">
    <cofactor evidence="1">
        <name>pyruvate</name>
        <dbReference type="ChEBI" id="CHEBI:15361"/>
    </cofactor>
</comment>
<dbReference type="STRING" id="471853.Bcav_0858"/>
<comment type="similarity">
    <text evidence="2">Belongs to the pyruvoyl-dependent arginine decarboxylase family.</text>
</comment>
<dbReference type="Proteomes" id="UP000007962">
    <property type="component" value="Chromosome"/>
</dbReference>
<reference evidence="9 10" key="1">
    <citation type="journal article" date="2009" name="Stand. Genomic Sci.">
        <title>Complete genome sequence of Beutenbergia cavernae type strain (HKI 0122).</title>
        <authorList>
            <person name="Land M."/>
            <person name="Pukall R."/>
            <person name="Abt B."/>
            <person name="Goker M."/>
            <person name="Rohde M."/>
            <person name="Glavina Del Rio T."/>
            <person name="Tice H."/>
            <person name="Copeland A."/>
            <person name="Cheng J.F."/>
            <person name="Lucas S."/>
            <person name="Chen F."/>
            <person name="Nolan M."/>
            <person name="Bruce D."/>
            <person name="Goodwin L."/>
            <person name="Pitluck S."/>
            <person name="Ivanova N."/>
            <person name="Mavromatis K."/>
            <person name="Ovchinnikova G."/>
            <person name="Pati A."/>
            <person name="Chen A."/>
            <person name="Palaniappan K."/>
            <person name="Hauser L."/>
            <person name="Chang Y.J."/>
            <person name="Jefferies C.C."/>
            <person name="Saunders E."/>
            <person name="Brettin T."/>
            <person name="Detter J.C."/>
            <person name="Han C."/>
            <person name="Chain P."/>
            <person name="Bristow J."/>
            <person name="Eisen J.A."/>
            <person name="Markowitz V."/>
            <person name="Hugenholtz P."/>
            <person name="Kyrpides N.C."/>
            <person name="Klenk H.P."/>
            <person name="Lapidus A."/>
        </authorList>
    </citation>
    <scope>NUCLEOTIDE SEQUENCE [LARGE SCALE GENOMIC DNA]</scope>
    <source>
        <strain evidence="10">ATCC BAA-8 / DSM 12333 / NBRC 16432</strain>
    </source>
</reference>
<dbReference type="AlphaFoldDB" id="C5BZE7"/>
<evidence type="ECO:0000313" key="10">
    <source>
        <dbReference type="Proteomes" id="UP000007962"/>
    </source>
</evidence>
<accession>C5BZE7</accession>
<dbReference type="EC" id="4.1.1.19" evidence="3"/>
<dbReference type="HOGENOM" id="CLU_134253_0_0_11"/>
<dbReference type="eggNOG" id="COG1945">
    <property type="taxonomic scope" value="Bacteria"/>
</dbReference>
<dbReference type="SUPFAM" id="SSF56271">
    <property type="entry name" value="Pyruvoyl-dependent histidine and arginine decarboxylases"/>
    <property type="match status" value="1"/>
</dbReference>
<dbReference type="InterPro" id="IPR016104">
    <property type="entry name" value="Pyr-dep_his/arg-deCO2ase"/>
</dbReference>
<dbReference type="RefSeq" id="WP_012725899.1">
    <property type="nucleotide sequence ID" value="NC_012669.1"/>
</dbReference>
<evidence type="ECO:0000256" key="4">
    <source>
        <dbReference type="ARBA" id="ARBA00014727"/>
    </source>
</evidence>
<dbReference type="GO" id="GO:0008792">
    <property type="term" value="F:arginine decarboxylase activity"/>
    <property type="evidence" value="ECO:0007669"/>
    <property type="project" value="UniProtKB-EC"/>
</dbReference>
<dbReference type="PANTHER" id="PTHR40438">
    <property type="entry name" value="PYRUVOYL-DEPENDENT ARGININE DECARBOXYLASE"/>
    <property type="match status" value="1"/>
</dbReference>
<evidence type="ECO:0000256" key="2">
    <source>
        <dbReference type="ARBA" id="ARBA00008611"/>
    </source>
</evidence>
<dbReference type="InterPro" id="IPR002724">
    <property type="entry name" value="Pyruvoyl-dep_arg_deCO2ase"/>
</dbReference>
<proteinExistence type="inferred from homology"/>
<dbReference type="OrthoDB" id="9783061at2"/>
<evidence type="ECO:0000256" key="1">
    <source>
        <dbReference type="ARBA" id="ARBA00001928"/>
    </source>
</evidence>
<dbReference type="KEGG" id="bcv:Bcav_0858"/>
<keyword evidence="7" id="KW-0670">Pyruvate</keyword>
<evidence type="ECO:0000256" key="6">
    <source>
        <dbReference type="ARBA" id="ARBA00023239"/>
    </source>
</evidence>
<dbReference type="PANTHER" id="PTHR40438:SF1">
    <property type="entry name" value="PYRUVOYL-DEPENDENT ARGININE DECARBOXYLASE"/>
    <property type="match status" value="1"/>
</dbReference>
<evidence type="ECO:0000256" key="7">
    <source>
        <dbReference type="ARBA" id="ARBA00023317"/>
    </source>
</evidence>
<comment type="catalytic activity">
    <reaction evidence="8">
        <text>L-arginine + H(+) = agmatine + CO2</text>
        <dbReference type="Rhea" id="RHEA:17641"/>
        <dbReference type="ChEBI" id="CHEBI:15378"/>
        <dbReference type="ChEBI" id="CHEBI:16526"/>
        <dbReference type="ChEBI" id="CHEBI:32682"/>
        <dbReference type="ChEBI" id="CHEBI:58145"/>
        <dbReference type="EC" id="4.1.1.19"/>
    </reaction>
</comment>
<evidence type="ECO:0000313" key="9">
    <source>
        <dbReference type="EMBL" id="ACQ79119.1"/>
    </source>
</evidence>
<evidence type="ECO:0000256" key="8">
    <source>
        <dbReference type="ARBA" id="ARBA00049309"/>
    </source>
</evidence>
<keyword evidence="6" id="KW-0456">Lyase</keyword>
<dbReference type="EMBL" id="CP001618">
    <property type="protein sequence ID" value="ACQ79119.1"/>
    <property type="molecule type" value="Genomic_DNA"/>
</dbReference>
<sequence>MTTARPETGPTIRISTGTGSGRTTLSAFDAALRSAGVADFNLLRLSSIIPPGSTVLEVGAADQLSGAHGDRLYCVYAEAHAELPHHEAWAGIAWAIALDGSGGGLFVEHEGPSREQVDRDLTATLEDLVDRRGGGYEIAGRAITSAMCETEPVCAVVIASYAARGWSVE</sequence>
<keyword evidence="10" id="KW-1185">Reference proteome</keyword>